<proteinExistence type="predicted"/>
<organism evidence="1 2">
    <name type="scientific">Auriscalpium vulgare</name>
    <dbReference type="NCBI Taxonomy" id="40419"/>
    <lineage>
        <taxon>Eukaryota</taxon>
        <taxon>Fungi</taxon>
        <taxon>Dikarya</taxon>
        <taxon>Basidiomycota</taxon>
        <taxon>Agaricomycotina</taxon>
        <taxon>Agaricomycetes</taxon>
        <taxon>Russulales</taxon>
        <taxon>Auriscalpiaceae</taxon>
        <taxon>Auriscalpium</taxon>
    </lineage>
</organism>
<name>A0ACB8RYL1_9AGAM</name>
<gene>
    <name evidence="1" type="ORF">FA95DRAFT_1557793</name>
</gene>
<reference evidence="1" key="2">
    <citation type="journal article" date="2022" name="New Phytol.">
        <title>Evolutionary transition to the ectomycorrhizal habit in the genomes of a hyperdiverse lineage of mushroom-forming fungi.</title>
        <authorList>
            <person name="Looney B."/>
            <person name="Miyauchi S."/>
            <person name="Morin E."/>
            <person name="Drula E."/>
            <person name="Courty P.E."/>
            <person name="Kohler A."/>
            <person name="Kuo A."/>
            <person name="LaButti K."/>
            <person name="Pangilinan J."/>
            <person name="Lipzen A."/>
            <person name="Riley R."/>
            <person name="Andreopoulos W."/>
            <person name="He G."/>
            <person name="Johnson J."/>
            <person name="Nolan M."/>
            <person name="Tritt A."/>
            <person name="Barry K.W."/>
            <person name="Grigoriev I.V."/>
            <person name="Nagy L.G."/>
            <person name="Hibbett D."/>
            <person name="Henrissat B."/>
            <person name="Matheny P.B."/>
            <person name="Labbe J."/>
            <person name="Martin F.M."/>
        </authorList>
    </citation>
    <scope>NUCLEOTIDE SEQUENCE</scope>
    <source>
        <strain evidence="1">FP105234-sp</strain>
    </source>
</reference>
<reference evidence="1" key="1">
    <citation type="submission" date="2021-02" db="EMBL/GenBank/DDBJ databases">
        <authorList>
            <consortium name="DOE Joint Genome Institute"/>
            <person name="Ahrendt S."/>
            <person name="Looney B.P."/>
            <person name="Miyauchi S."/>
            <person name="Morin E."/>
            <person name="Drula E."/>
            <person name="Courty P.E."/>
            <person name="Chicoki N."/>
            <person name="Fauchery L."/>
            <person name="Kohler A."/>
            <person name="Kuo A."/>
            <person name="Labutti K."/>
            <person name="Pangilinan J."/>
            <person name="Lipzen A."/>
            <person name="Riley R."/>
            <person name="Andreopoulos W."/>
            <person name="He G."/>
            <person name="Johnson J."/>
            <person name="Barry K.W."/>
            <person name="Grigoriev I.V."/>
            <person name="Nagy L."/>
            <person name="Hibbett D."/>
            <person name="Henrissat B."/>
            <person name="Matheny P.B."/>
            <person name="Labbe J."/>
            <person name="Martin F."/>
        </authorList>
    </citation>
    <scope>NUCLEOTIDE SEQUENCE</scope>
    <source>
        <strain evidence="1">FP105234-sp</strain>
    </source>
</reference>
<accession>A0ACB8RYL1</accession>
<evidence type="ECO:0000313" key="2">
    <source>
        <dbReference type="Proteomes" id="UP000814033"/>
    </source>
</evidence>
<dbReference type="Proteomes" id="UP000814033">
    <property type="component" value="Unassembled WGS sequence"/>
</dbReference>
<protein>
    <submittedName>
        <fullName evidence="1">Pkinase-domain-containing protein</fullName>
    </submittedName>
</protein>
<dbReference type="EMBL" id="MU275883">
    <property type="protein sequence ID" value="KAI0048705.1"/>
    <property type="molecule type" value="Genomic_DNA"/>
</dbReference>
<evidence type="ECO:0000313" key="1">
    <source>
        <dbReference type="EMBL" id="KAI0048705.1"/>
    </source>
</evidence>
<keyword evidence="2" id="KW-1185">Reference proteome</keyword>
<sequence length="871" mass="97650">MVPSIAPPAQKASSGASFGQQPDGEELRPYVLTGDLGQGSFATVYKGYNEETRQEVAVKTVNHSTLSSKLLQNLQSEIDILKSLSHRHITRLFDIIRAERNIYLIMEYCSGGDLAHYIKKRGRVDNLEYIPEPGAAPQYYPHPRTGGLAEIVVRSFLRQLARALRFLRQRNLIHRDIKPQNLLLKPATEEELGRGHPLGGPILKMADFGFARSLPNATMAETICGTPLYMAPEVMNSKHDAKADLWSVGAVLYEMSVGRPPFRAANHIDLFKKIGRSKGIKFPDEDSAASPDAVSVPADVKELIRMLLRRNPVERASYEDFFKSTAMVNSKFTHPVPPAELLPQHPAEDDAVGGLQDIPRHLIQVPPEVLDPRVMIPPSKFNFRKHKSSPSSQSEVPLSASLRSAMPDIRPPVRVAPTGKPPADTRPVLRPLSTELEGSIIPGETEEDGLLRQEYVFVGDTDTVEFNEAVDEINASRRRPLLDRRVPPTPIVLEKERSDFASSESPQSASTNVTFPPHPKPQSISPPAMPHRSASNALSRALTLASEKLFGVTSVSPHSDESSPSPLPPSPRRAQIMAARREGDGDGEEGRGRDPVEDDLLAALEQLAQKTHVITRWADEMYAYVKAIPEKPLPDPSKFTPLEGEPEKLATRRRNADMQAEYNAVTCVAIYLLVMSFSQNGIDELRKYQEHMEMRHPDEDFVASEGFDEALMWFKEHFLKCNDRTALVKTWLPAEYTGPSTWVDELVYNRALTLSRTAARKELLNQHKSPDECERLYEESLWCLYALQDDLLQRGDPFMEEDRNTIFTWIKRTKLRLIRCRARMSMNQRDRLLNARADQNLHDVTVIAPWDADTPGQFQDEEGGMTSPISS</sequence>
<comment type="caution">
    <text evidence="1">The sequence shown here is derived from an EMBL/GenBank/DDBJ whole genome shotgun (WGS) entry which is preliminary data.</text>
</comment>